<feature type="region of interest" description="Disordered" evidence="1">
    <location>
        <begin position="119"/>
        <end position="220"/>
    </location>
</feature>
<proteinExistence type="predicted"/>
<feature type="compositionally biased region" description="Pro residues" evidence="1">
    <location>
        <begin position="211"/>
        <end position="220"/>
    </location>
</feature>
<feature type="compositionally biased region" description="Acidic residues" evidence="1">
    <location>
        <begin position="148"/>
        <end position="166"/>
    </location>
</feature>
<feature type="compositionally biased region" description="Pro residues" evidence="1">
    <location>
        <begin position="70"/>
        <end position="82"/>
    </location>
</feature>
<feature type="compositionally biased region" description="Polar residues" evidence="1">
    <location>
        <begin position="185"/>
        <end position="195"/>
    </location>
</feature>
<dbReference type="Proteomes" id="UP000077051">
    <property type="component" value="Unassembled WGS sequence"/>
</dbReference>
<evidence type="ECO:0000313" key="3">
    <source>
        <dbReference type="Proteomes" id="UP000077051"/>
    </source>
</evidence>
<comment type="caution">
    <text evidence="2">The sequence shown here is derived from an EMBL/GenBank/DDBJ whole genome shotgun (WGS) entry which is preliminary data.</text>
</comment>
<dbReference type="AlphaFoldDB" id="A0A168N1G6"/>
<gene>
    <name evidence="2" type="ORF">MUCCIDRAFT_155956</name>
</gene>
<evidence type="ECO:0000256" key="1">
    <source>
        <dbReference type="SAM" id="MobiDB-lite"/>
    </source>
</evidence>
<accession>A0A168N1G6</accession>
<feature type="non-terminal residue" evidence="2">
    <location>
        <position position="220"/>
    </location>
</feature>
<dbReference type="OrthoDB" id="10625778at2759"/>
<feature type="region of interest" description="Disordered" evidence="1">
    <location>
        <begin position="1"/>
        <end position="82"/>
    </location>
</feature>
<evidence type="ECO:0000313" key="2">
    <source>
        <dbReference type="EMBL" id="OAD05656.1"/>
    </source>
</evidence>
<sequence length="220" mass="24880">MHDLGLQDHPSFARRYPGSRPLSHRSSVDYDLHGPPPATSPAAGYYHDLDLTPYGPPPPMPPYMMQDGRYPPPPPPPPPPPIPPQWMPYQHMMMDEMSAHPGPMFPQQPMDFAFVRRSASSRSYNRRNRPHSRPTTGLRHNMFLSHDEDNELVDDGDFYYDDDDEEGVHSDQDVYPLPPRMPPLSRQSSIGSNSGPRPPFARKRANSLSAMPPPPPPPFM</sequence>
<dbReference type="VEuPathDB" id="FungiDB:MUCCIDRAFT_155956"/>
<reference evidence="2 3" key="1">
    <citation type="submission" date="2015-06" db="EMBL/GenBank/DDBJ databases">
        <title>Expansion of signal transduction pathways in fungi by whole-genome duplication.</title>
        <authorList>
            <consortium name="DOE Joint Genome Institute"/>
            <person name="Corrochano L.M."/>
            <person name="Kuo A."/>
            <person name="Marcet-Houben M."/>
            <person name="Polaino S."/>
            <person name="Salamov A."/>
            <person name="Villalobos J.M."/>
            <person name="Alvarez M.I."/>
            <person name="Avalos J."/>
            <person name="Benito E.P."/>
            <person name="Benoit I."/>
            <person name="Burger G."/>
            <person name="Camino L.P."/>
            <person name="Canovas D."/>
            <person name="Cerda-Olmedo E."/>
            <person name="Cheng J.-F."/>
            <person name="Dominguez A."/>
            <person name="Elias M."/>
            <person name="Eslava A.P."/>
            <person name="Glaser F."/>
            <person name="Grimwood J."/>
            <person name="Gutierrez G."/>
            <person name="Heitman J."/>
            <person name="Henrissat B."/>
            <person name="Iturriaga E.A."/>
            <person name="Lang B.F."/>
            <person name="Lavin J.L."/>
            <person name="Lee S."/>
            <person name="Li W."/>
            <person name="Lindquist E."/>
            <person name="Lopez-Garcia S."/>
            <person name="Luque E.M."/>
            <person name="Marcos A.T."/>
            <person name="Martin J."/>
            <person name="Mccluskey K."/>
            <person name="Medina H.R."/>
            <person name="Miralles-Duran A."/>
            <person name="Miyazaki A."/>
            <person name="Munoz-Torres E."/>
            <person name="Oguiza J.A."/>
            <person name="Ohm R."/>
            <person name="Olmedo M."/>
            <person name="Orejas M."/>
            <person name="Ortiz-Castellanos L."/>
            <person name="Pisabarro A.G."/>
            <person name="Rodriguez-Romero J."/>
            <person name="Ruiz-Herrera J."/>
            <person name="Ruiz-Vazquez R."/>
            <person name="Sanz C."/>
            <person name="Schackwitz W."/>
            <person name="Schmutz J."/>
            <person name="Shahriari M."/>
            <person name="Shelest E."/>
            <person name="Silva-Franco F."/>
            <person name="Soanes D."/>
            <person name="Syed K."/>
            <person name="Tagua V.G."/>
            <person name="Talbot N.J."/>
            <person name="Thon M."/>
            <person name="De Vries R.P."/>
            <person name="Wiebenga A."/>
            <person name="Yadav J.S."/>
            <person name="Braun E.L."/>
            <person name="Baker S."/>
            <person name="Garre V."/>
            <person name="Horwitz B."/>
            <person name="Torres-Martinez S."/>
            <person name="Idnurm A."/>
            <person name="Herrera-Estrella A."/>
            <person name="Gabaldon T."/>
            <person name="Grigoriev I.V."/>
        </authorList>
    </citation>
    <scope>NUCLEOTIDE SEQUENCE [LARGE SCALE GENOMIC DNA]</scope>
    <source>
        <strain evidence="2 3">CBS 277.49</strain>
    </source>
</reference>
<name>A0A168N1G6_MUCCL</name>
<organism evidence="2 3">
    <name type="scientific">Mucor lusitanicus CBS 277.49</name>
    <dbReference type="NCBI Taxonomy" id="747725"/>
    <lineage>
        <taxon>Eukaryota</taxon>
        <taxon>Fungi</taxon>
        <taxon>Fungi incertae sedis</taxon>
        <taxon>Mucoromycota</taxon>
        <taxon>Mucoromycotina</taxon>
        <taxon>Mucoromycetes</taxon>
        <taxon>Mucorales</taxon>
        <taxon>Mucorineae</taxon>
        <taxon>Mucoraceae</taxon>
        <taxon>Mucor</taxon>
    </lineage>
</organism>
<dbReference type="EMBL" id="AMYB01000003">
    <property type="protein sequence ID" value="OAD05656.1"/>
    <property type="molecule type" value="Genomic_DNA"/>
</dbReference>
<dbReference type="STRING" id="747725.A0A168N1G6"/>
<protein>
    <submittedName>
        <fullName evidence="2">Uncharacterized protein</fullName>
    </submittedName>
</protein>
<keyword evidence="3" id="KW-1185">Reference proteome</keyword>